<dbReference type="PANTHER" id="PTHR19143:SF444">
    <property type="entry name" value="PROTEIN SCABROUS"/>
    <property type="match status" value="1"/>
</dbReference>
<feature type="domain" description="C-type lectin" evidence="2">
    <location>
        <begin position="32"/>
        <end position="154"/>
    </location>
</feature>
<proteinExistence type="predicted"/>
<protein>
    <submittedName>
        <fullName evidence="5">Uncharacterized protein</fullName>
    </submittedName>
</protein>
<dbReference type="PROSITE" id="PS50041">
    <property type="entry name" value="C_TYPE_LECTIN_2"/>
    <property type="match status" value="1"/>
</dbReference>
<dbReference type="InterPro" id="IPR001304">
    <property type="entry name" value="C-type_lectin-like"/>
</dbReference>
<feature type="domain" description="Fibrinogen C-terminal" evidence="3">
    <location>
        <begin position="173"/>
        <end position="275"/>
    </location>
</feature>
<sequence>MPLLTVITALFLLFHASLANQCPAGWTQSSINLDKCYLVGSEKKIWSNAKDYCANTSVGAHLVSVCSAFENAKLMAIVASAQTITLAEPIWIGLNDIGNPGDFQWIDGNFCTYRNWQPGEPSTDSAAQCVSMLATGNGKWTTGNCAAEQYFVCEMFASTTFPVTTSTTAAITTSQTSSAKDCHELHLRDSNLTSGVYTLTPPGTPAFNAYCDMETDGGGWTVFQRRINGDLSFYDKLWNDYKVGFNNGLENNLWLGNDIIHVLTTKDSNVELRIDIWGNRDPDPHDIASWNGYWWEKHTNFFVSYSLLKIQ</sequence>
<reference evidence="5" key="1">
    <citation type="submission" date="2022-11" db="UniProtKB">
        <authorList>
            <consortium name="WormBaseParasite"/>
        </authorList>
    </citation>
    <scope>IDENTIFICATION</scope>
</reference>
<dbReference type="GO" id="GO:0005615">
    <property type="term" value="C:extracellular space"/>
    <property type="evidence" value="ECO:0007669"/>
    <property type="project" value="TreeGrafter"/>
</dbReference>
<dbReference type="SUPFAM" id="SSF56496">
    <property type="entry name" value="Fibrinogen C-terminal domain-like"/>
    <property type="match status" value="1"/>
</dbReference>
<dbReference type="InterPro" id="IPR002181">
    <property type="entry name" value="Fibrinogen_a/b/g_C_dom"/>
</dbReference>
<feature type="signal peptide" evidence="1">
    <location>
        <begin position="1"/>
        <end position="19"/>
    </location>
</feature>
<organism evidence="4 5">
    <name type="scientific">Plectus sambesii</name>
    <dbReference type="NCBI Taxonomy" id="2011161"/>
    <lineage>
        <taxon>Eukaryota</taxon>
        <taxon>Metazoa</taxon>
        <taxon>Ecdysozoa</taxon>
        <taxon>Nematoda</taxon>
        <taxon>Chromadorea</taxon>
        <taxon>Plectida</taxon>
        <taxon>Plectina</taxon>
        <taxon>Plectoidea</taxon>
        <taxon>Plectidae</taxon>
        <taxon>Plectus</taxon>
    </lineage>
</organism>
<dbReference type="Pfam" id="PF00147">
    <property type="entry name" value="Fibrinogen_C"/>
    <property type="match status" value="1"/>
</dbReference>
<dbReference type="InterPro" id="IPR050373">
    <property type="entry name" value="Fibrinogen_C-term_domain"/>
</dbReference>
<dbReference type="PANTHER" id="PTHR19143">
    <property type="entry name" value="FIBRINOGEN/TENASCIN/ANGIOPOEITIN"/>
    <property type="match status" value="1"/>
</dbReference>
<dbReference type="InterPro" id="IPR016186">
    <property type="entry name" value="C-type_lectin-like/link_sf"/>
</dbReference>
<name>A0A914WZ04_9BILA</name>
<dbReference type="Gene3D" id="3.10.100.10">
    <property type="entry name" value="Mannose-Binding Protein A, subunit A"/>
    <property type="match status" value="1"/>
</dbReference>
<dbReference type="CDD" id="cd00037">
    <property type="entry name" value="CLECT"/>
    <property type="match status" value="1"/>
</dbReference>
<dbReference type="SMART" id="SM00034">
    <property type="entry name" value="CLECT"/>
    <property type="match status" value="1"/>
</dbReference>
<dbReference type="PROSITE" id="PS51406">
    <property type="entry name" value="FIBRINOGEN_C_2"/>
    <property type="match status" value="1"/>
</dbReference>
<feature type="chain" id="PRO_5038057442" evidence="1">
    <location>
        <begin position="20"/>
        <end position="311"/>
    </location>
</feature>
<dbReference type="Gene3D" id="3.90.215.10">
    <property type="entry name" value="Gamma Fibrinogen, chain A, domain 1"/>
    <property type="match status" value="1"/>
</dbReference>
<evidence type="ECO:0000313" key="4">
    <source>
        <dbReference type="Proteomes" id="UP000887566"/>
    </source>
</evidence>
<dbReference type="WBParaSite" id="PSAMB.scaffold5356size11922.g26459.t1">
    <property type="protein sequence ID" value="PSAMB.scaffold5356size11922.g26459.t1"/>
    <property type="gene ID" value="PSAMB.scaffold5356size11922.g26459"/>
</dbReference>
<dbReference type="SUPFAM" id="SSF56436">
    <property type="entry name" value="C-type lectin-like"/>
    <property type="match status" value="1"/>
</dbReference>
<dbReference type="Pfam" id="PF00059">
    <property type="entry name" value="Lectin_C"/>
    <property type="match status" value="1"/>
</dbReference>
<dbReference type="SMART" id="SM00186">
    <property type="entry name" value="FBG"/>
    <property type="match status" value="1"/>
</dbReference>
<dbReference type="InterPro" id="IPR036056">
    <property type="entry name" value="Fibrinogen-like_C"/>
</dbReference>
<dbReference type="InterPro" id="IPR014716">
    <property type="entry name" value="Fibrinogen_a/b/g_C_1"/>
</dbReference>
<dbReference type="Proteomes" id="UP000887566">
    <property type="component" value="Unplaced"/>
</dbReference>
<evidence type="ECO:0000259" key="2">
    <source>
        <dbReference type="PROSITE" id="PS50041"/>
    </source>
</evidence>
<evidence type="ECO:0000256" key="1">
    <source>
        <dbReference type="SAM" id="SignalP"/>
    </source>
</evidence>
<dbReference type="InterPro" id="IPR016187">
    <property type="entry name" value="CTDL_fold"/>
</dbReference>
<dbReference type="AlphaFoldDB" id="A0A914WZ04"/>
<keyword evidence="1" id="KW-0732">Signal</keyword>
<dbReference type="NCBIfam" id="NF040941">
    <property type="entry name" value="GGGWT_bact"/>
    <property type="match status" value="1"/>
</dbReference>
<evidence type="ECO:0000313" key="5">
    <source>
        <dbReference type="WBParaSite" id="PSAMB.scaffold5356size11922.g26459.t1"/>
    </source>
</evidence>
<evidence type="ECO:0000259" key="3">
    <source>
        <dbReference type="PROSITE" id="PS51406"/>
    </source>
</evidence>
<keyword evidence="4" id="KW-1185">Reference proteome</keyword>
<accession>A0A914WZ04</accession>